<comment type="caution">
    <text evidence="2">The sequence shown here is derived from an EMBL/GenBank/DDBJ whole genome shotgun (WGS) entry which is preliminary data.</text>
</comment>
<feature type="region of interest" description="Disordered" evidence="1">
    <location>
        <begin position="34"/>
        <end position="59"/>
    </location>
</feature>
<dbReference type="EMBL" id="MLYV02000751">
    <property type="protein sequence ID" value="PSR78269.1"/>
    <property type="molecule type" value="Genomic_DNA"/>
</dbReference>
<reference evidence="2 3" key="1">
    <citation type="submission" date="2018-02" db="EMBL/GenBank/DDBJ databases">
        <title>Genome sequence of the basidiomycete white-rot fungus Phlebia centrifuga.</title>
        <authorList>
            <person name="Granchi Z."/>
            <person name="Peng M."/>
            <person name="de Vries R.P."/>
            <person name="Hilden K."/>
            <person name="Makela M.R."/>
            <person name="Grigoriev I."/>
            <person name="Riley R."/>
        </authorList>
    </citation>
    <scope>NUCLEOTIDE SEQUENCE [LARGE SCALE GENOMIC DNA]</scope>
    <source>
        <strain evidence="2 3">FBCC195</strain>
    </source>
</reference>
<evidence type="ECO:0000313" key="3">
    <source>
        <dbReference type="Proteomes" id="UP000186601"/>
    </source>
</evidence>
<dbReference type="Proteomes" id="UP000186601">
    <property type="component" value="Unassembled WGS sequence"/>
</dbReference>
<dbReference type="AlphaFoldDB" id="A0A2R6NWE3"/>
<gene>
    <name evidence="2" type="ORF">PHLCEN_2v7465</name>
</gene>
<name>A0A2R6NWE3_9APHY</name>
<protein>
    <submittedName>
        <fullName evidence="2">Uncharacterized protein</fullName>
    </submittedName>
</protein>
<evidence type="ECO:0000313" key="2">
    <source>
        <dbReference type="EMBL" id="PSR78269.1"/>
    </source>
</evidence>
<accession>A0A2R6NWE3</accession>
<sequence length="138" mass="15039">MSWNYVITMAYRACGKQPLASRKIGRVGADACQSGPPKSRCIESPDFEDGATNGNEPTEERLSVLQTSVKRGTCSCDDIVKGQLAEKLGSATGRGAKSLRWPHGLSLCYGWRSNTLYHASVEEMHGWGRSYPDLRASA</sequence>
<organism evidence="2 3">
    <name type="scientific">Hermanssonia centrifuga</name>
    <dbReference type="NCBI Taxonomy" id="98765"/>
    <lineage>
        <taxon>Eukaryota</taxon>
        <taxon>Fungi</taxon>
        <taxon>Dikarya</taxon>
        <taxon>Basidiomycota</taxon>
        <taxon>Agaricomycotina</taxon>
        <taxon>Agaricomycetes</taxon>
        <taxon>Polyporales</taxon>
        <taxon>Meruliaceae</taxon>
        <taxon>Hermanssonia</taxon>
    </lineage>
</organism>
<keyword evidence="3" id="KW-1185">Reference proteome</keyword>
<proteinExistence type="predicted"/>
<evidence type="ECO:0000256" key="1">
    <source>
        <dbReference type="SAM" id="MobiDB-lite"/>
    </source>
</evidence>